<feature type="domain" description="Core-binding (CB)" evidence="7">
    <location>
        <begin position="1"/>
        <end position="85"/>
    </location>
</feature>
<organism evidence="8 9">
    <name type="scientific">Pseudofulvibacter geojedonensis</name>
    <dbReference type="NCBI Taxonomy" id="1123758"/>
    <lineage>
        <taxon>Bacteria</taxon>
        <taxon>Pseudomonadati</taxon>
        <taxon>Bacteroidota</taxon>
        <taxon>Flavobacteriia</taxon>
        <taxon>Flavobacteriales</taxon>
        <taxon>Flavobacteriaceae</taxon>
        <taxon>Pseudofulvibacter</taxon>
    </lineage>
</organism>
<accession>A0ABW3I0I3</accession>
<dbReference type="InterPro" id="IPR010998">
    <property type="entry name" value="Integrase_recombinase_N"/>
</dbReference>
<evidence type="ECO:0000256" key="2">
    <source>
        <dbReference type="ARBA" id="ARBA00022908"/>
    </source>
</evidence>
<dbReference type="PROSITE" id="PS51900">
    <property type="entry name" value="CB"/>
    <property type="match status" value="1"/>
</dbReference>
<dbReference type="Gene3D" id="1.10.443.10">
    <property type="entry name" value="Intergrase catalytic core"/>
    <property type="match status" value="1"/>
</dbReference>
<dbReference type="SUPFAM" id="SSF56349">
    <property type="entry name" value="DNA breaking-rejoining enzymes"/>
    <property type="match status" value="1"/>
</dbReference>
<dbReference type="InterPro" id="IPR050090">
    <property type="entry name" value="Tyrosine_recombinase_XerCD"/>
</dbReference>
<evidence type="ECO:0000259" key="7">
    <source>
        <dbReference type="PROSITE" id="PS51900"/>
    </source>
</evidence>
<dbReference type="RefSeq" id="WP_377713722.1">
    <property type="nucleotide sequence ID" value="NZ_JBHTJM010000005.1"/>
</dbReference>
<dbReference type="InterPro" id="IPR011010">
    <property type="entry name" value="DNA_brk_join_enz"/>
</dbReference>
<protein>
    <submittedName>
        <fullName evidence="8">Tyrosine-type recombinase/integrase</fullName>
    </submittedName>
</protein>
<proteinExistence type="inferred from homology"/>
<dbReference type="PANTHER" id="PTHR30349">
    <property type="entry name" value="PHAGE INTEGRASE-RELATED"/>
    <property type="match status" value="1"/>
</dbReference>
<comment type="similarity">
    <text evidence="1">Belongs to the 'phage' integrase family.</text>
</comment>
<dbReference type="CDD" id="cd00397">
    <property type="entry name" value="DNA_BRE_C"/>
    <property type="match status" value="1"/>
</dbReference>
<sequence length="301" mass="34944">MISFSEYLYRKAYSDTTVKSYDGGANKFLLWCKQKRLDPCTMNYKQCLKYTDYLNNKKSKNGGKLSANSVGHQLGVVKVYFEYLVFTEQHSRNLLKGECIKDGKQEYEHVILTSTELEELYSCYEALDVKKPYCKHVAMRNKVLVGLAVYQGMDAGELVRIKVDDVNVHKGSVYVSGTRKRNRRTLKLDSSQIVFLMDYLRIDRPILQKRINCESEALFPSNTTRTSSLTSPVFRQLKKMNMKVTNLKQIRASVITKWIKEHNLLEAQRRAGHRFISSTEAYLKNDHTEMHEEIGLYHPIQ</sequence>
<evidence type="ECO:0000313" key="9">
    <source>
        <dbReference type="Proteomes" id="UP001596997"/>
    </source>
</evidence>
<gene>
    <name evidence="8" type="ORF">ACFQ1O_04315</name>
</gene>
<keyword evidence="4" id="KW-0233">DNA recombination</keyword>
<evidence type="ECO:0000256" key="4">
    <source>
        <dbReference type="ARBA" id="ARBA00023172"/>
    </source>
</evidence>
<keyword evidence="3 5" id="KW-0238">DNA-binding</keyword>
<dbReference type="PANTHER" id="PTHR30349:SF41">
    <property type="entry name" value="INTEGRASE_RECOMBINASE PROTEIN MJ0367-RELATED"/>
    <property type="match status" value="1"/>
</dbReference>
<evidence type="ECO:0000256" key="1">
    <source>
        <dbReference type="ARBA" id="ARBA00008857"/>
    </source>
</evidence>
<keyword evidence="2" id="KW-0229">DNA integration</keyword>
<dbReference type="Gene3D" id="1.10.150.130">
    <property type="match status" value="1"/>
</dbReference>
<dbReference type="Proteomes" id="UP001596997">
    <property type="component" value="Unassembled WGS sequence"/>
</dbReference>
<name>A0ABW3I0I3_9FLAO</name>
<feature type="domain" description="Tyr recombinase" evidence="6">
    <location>
        <begin position="110"/>
        <end position="295"/>
    </location>
</feature>
<dbReference type="InterPro" id="IPR002104">
    <property type="entry name" value="Integrase_catalytic"/>
</dbReference>
<evidence type="ECO:0000256" key="5">
    <source>
        <dbReference type="PROSITE-ProRule" id="PRU01248"/>
    </source>
</evidence>
<dbReference type="Pfam" id="PF00589">
    <property type="entry name" value="Phage_integrase"/>
    <property type="match status" value="1"/>
</dbReference>
<dbReference type="InterPro" id="IPR044068">
    <property type="entry name" value="CB"/>
</dbReference>
<reference evidence="9" key="1">
    <citation type="journal article" date="2019" name="Int. J. Syst. Evol. Microbiol.">
        <title>The Global Catalogue of Microorganisms (GCM) 10K type strain sequencing project: providing services to taxonomists for standard genome sequencing and annotation.</title>
        <authorList>
            <consortium name="The Broad Institute Genomics Platform"/>
            <consortium name="The Broad Institute Genome Sequencing Center for Infectious Disease"/>
            <person name="Wu L."/>
            <person name="Ma J."/>
        </authorList>
    </citation>
    <scope>NUCLEOTIDE SEQUENCE [LARGE SCALE GENOMIC DNA]</scope>
    <source>
        <strain evidence="9">CCUG 62114</strain>
    </source>
</reference>
<dbReference type="PROSITE" id="PS51898">
    <property type="entry name" value="TYR_RECOMBINASE"/>
    <property type="match status" value="1"/>
</dbReference>
<evidence type="ECO:0000259" key="6">
    <source>
        <dbReference type="PROSITE" id="PS51898"/>
    </source>
</evidence>
<evidence type="ECO:0000256" key="3">
    <source>
        <dbReference type="ARBA" id="ARBA00023125"/>
    </source>
</evidence>
<comment type="caution">
    <text evidence="8">The sequence shown here is derived from an EMBL/GenBank/DDBJ whole genome shotgun (WGS) entry which is preliminary data.</text>
</comment>
<dbReference type="EMBL" id="JBHTJM010000005">
    <property type="protein sequence ID" value="MFD0963229.1"/>
    <property type="molecule type" value="Genomic_DNA"/>
</dbReference>
<dbReference type="InterPro" id="IPR013762">
    <property type="entry name" value="Integrase-like_cat_sf"/>
</dbReference>
<keyword evidence="9" id="KW-1185">Reference proteome</keyword>
<evidence type="ECO:0000313" key="8">
    <source>
        <dbReference type="EMBL" id="MFD0963229.1"/>
    </source>
</evidence>